<sequence length="118" mass="12959">MPESECKIPTLIVLPDAAVLAAGEAAGEEPELEPVEAVGAPHDFNKILPARVEPKTINSRRPNEFVIVQSSDVLNQARAIEQSKKDWLCEGASRRDVAISSFSNISEILGLVFWQELY</sequence>
<name>A0AA96X3G6_LEPBY</name>
<proteinExistence type="predicted"/>
<gene>
    <name evidence="1" type="ORF">Q2T42_23895</name>
</gene>
<reference evidence="1" key="2">
    <citation type="submission" date="2023-07" db="EMBL/GenBank/DDBJ databases">
        <authorList>
            <person name="Bai X.-H."/>
            <person name="Wang H.-H."/>
            <person name="Wang J."/>
            <person name="Ma M.-Y."/>
            <person name="Hu H.-H."/>
            <person name="Song Z.-L."/>
            <person name="Ma H.-G."/>
            <person name="Fan Y."/>
            <person name="Du C.-Y."/>
            <person name="Xu J.-C."/>
        </authorList>
    </citation>
    <scope>NUCLEOTIDE SEQUENCE</scope>
    <source>
        <strain evidence="1">CZ1</strain>
    </source>
</reference>
<dbReference type="AlphaFoldDB" id="A0AA96X3G6"/>
<accession>A0AA96X3G6</accession>
<reference evidence="1" key="1">
    <citation type="journal article" date="2023" name="Plants (Basel)">
        <title>Genomic Analysis of Leptolyngbya boryana CZ1 Reveals Efficient Carbon Fixation Modules.</title>
        <authorList>
            <person name="Bai X."/>
            <person name="Wang H."/>
            <person name="Cheng W."/>
            <person name="Wang J."/>
            <person name="Ma M."/>
            <person name="Hu H."/>
            <person name="Song Z."/>
            <person name="Ma H."/>
            <person name="Fan Y."/>
            <person name="Du C."/>
            <person name="Xu J."/>
        </authorList>
    </citation>
    <scope>NUCLEOTIDE SEQUENCE</scope>
    <source>
        <strain evidence="1">CZ1</strain>
    </source>
</reference>
<protein>
    <submittedName>
        <fullName evidence="1">Uncharacterized protein</fullName>
    </submittedName>
</protein>
<organism evidence="1">
    <name type="scientific">Leptolyngbya boryana CZ1</name>
    <dbReference type="NCBI Taxonomy" id="3060204"/>
    <lineage>
        <taxon>Bacteria</taxon>
        <taxon>Bacillati</taxon>
        <taxon>Cyanobacteriota</taxon>
        <taxon>Cyanophyceae</taxon>
        <taxon>Leptolyngbyales</taxon>
        <taxon>Leptolyngbyaceae</taxon>
        <taxon>Leptolyngbya group</taxon>
        <taxon>Leptolyngbya</taxon>
    </lineage>
</organism>
<dbReference type="EMBL" id="CP130144">
    <property type="protein sequence ID" value="WNZ44840.1"/>
    <property type="molecule type" value="Genomic_DNA"/>
</dbReference>
<evidence type="ECO:0000313" key="1">
    <source>
        <dbReference type="EMBL" id="WNZ44840.1"/>
    </source>
</evidence>